<dbReference type="AlphaFoldDB" id="A0A0D0JMU7"/>
<protein>
    <recommendedName>
        <fullName evidence="2">Bacterial Ig domain-containing protein</fullName>
    </recommendedName>
</protein>
<reference evidence="3 4" key="1">
    <citation type="submission" date="2014-12" db="EMBL/GenBank/DDBJ databases">
        <title>16Stimator: statistical estimation of ribosomal gene copy numbers from draft genome assemblies.</title>
        <authorList>
            <person name="Perisin M.A."/>
            <person name="Vetter M."/>
            <person name="Gilbert J.A."/>
            <person name="Bergelson J."/>
        </authorList>
    </citation>
    <scope>NUCLEOTIDE SEQUENCE [LARGE SCALE GENOMIC DNA]</scope>
    <source>
        <strain evidence="3 4">MEJ086</strain>
    </source>
</reference>
<dbReference type="InterPro" id="IPR013783">
    <property type="entry name" value="Ig-like_fold"/>
</dbReference>
<dbReference type="Proteomes" id="UP000032068">
    <property type="component" value="Unassembled WGS sequence"/>
</dbReference>
<evidence type="ECO:0000259" key="2">
    <source>
        <dbReference type="Pfam" id="PF17936"/>
    </source>
</evidence>
<comment type="caution">
    <text evidence="3">The sequence shown here is derived from an EMBL/GenBank/DDBJ whole genome shotgun (WGS) entry which is preliminary data.</text>
</comment>
<proteinExistence type="predicted"/>
<dbReference type="NCBIfam" id="NF033510">
    <property type="entry name" value="Ca_tandemer"/>
    <property type="match status" value="1"/>
</dbReference>
<feature type="domain" description="Bacterial Ig" evidence="2">
    <location>
        <begin position="6"/>
        <end position="52"/>
    </location>
</feature>
<dbReference type="EMBL" id="JXQW01000121">
    <property type="protein sequence ID" value="KIP88011.1"/>
    <property type="molecule type" value="Genomic_DNA"/>
</dbReference>
<feature type="domain" description="Bacterial Ig" evidence="2">
    <location>
        <begin position="56"/>
        <end position="137"/>
    </location>
</feature>
<feature type="non-terminal residue" evidence="3">
    <location>
        <position position="162"/>
    </location>
</feature>
<dbReference type="InterPro" id="IPR041498">
    <property type="entry name" value="Big_6"/>
</dbReference>
<feature type="region of interest" description="Disordered" evidence="1">
    <location>
        <begin position="1"/>
        <end position="22"/>
    </location>
</feature>
<feature type="non-terminal residue" evidence="3">
    <location>
        <position position="1"/>
    </location>
</feature>
<accession>A0A0D0JMU7</accession>
<dbReference type="Pfam" id="PF17936">
    <property type="entry name" value="Big_6"/>
    <property type="match status" value="2"/>
</dbReference>
<evidence type="ECO:0000313" key="4">
    <source>
        <dbReference type="Proteomes" id="UP000032068"/>
    </source>
</evidence>
<gene>
    <name evidence="3" type="ORF">RU08_25650</name>
</gene>
<sequence length="162" mass="15474">TYPDGSTGTVTAAGDGSYSLTTPVNQPTGDVVATATDAAGNASTATTVSYVDTTIPTAPVVNVTTNSDGSLTIAGTSEPGSTVSVTYPDGSTGTVTAGGDGSYSLTTPVNQPTGDVVATAADAAGNTSAATTFSYVDATAPVAPVVNVTTNPDGSLTIAGTS</sequence>
<evidence type="ECO:0000313" key="3">
    <source>
        <dbReference type="EMBL" id="KIP88011.1"/>
    </source>
</evidence>
<evidence type="ECO:0000256" key="1">
    <source>
        <dbReference type="SAM" id="MobiDB-lite"/>
    </source>
</evidence>
<feature type="compositionally biased region" description="Polar residues" evidence="1">
    <location>
        <begin position="1"/>
        <end position="10"/>
    </location>
</feature>
<organism evidence="3 4">
    <name type="scientific">Pseudomonas fulva</name>
    <dbReference type="NCBI Taxonomy" id="47880"/>
    <lineage>
        <taxon>Bacteria</taxon>
        <taxon>Pseudomonadati</taxon>
        <taxon>Pseudomonadota</taxon>
        <taxon>Gammaproteobacteria</taxon>
        <taxon>Pseudomonadales</taxon>
        <taxon>Pseudomonadaceae</taxon>
        <taxon>Pseudomonas</taxon>
    </lineage>
</organism>
<dbReference type="RefSeq" id="WP_042556723.1">
    <property type="nucleotide sequence ID" value="NZ_JXQW01000121.1"/>
</dbReference>
<name>A0A0D0JMU7_9PSED</name>
<dbReference type="Gene3D" id="2.60.40.10">
    <property type="entry name" value="Immunoglobulins"/>
    <property type="match status" value="2"/>
</dbReference>